<organism evidence="2 3">
    <name type="scientific">Corchorus capsularis</name>
    <name type="common">Jute</name>
    <dbReference type="NCBI Taxonomy" id="210143"/>
    <lineage>
        <taxon>Eukaryota</taxon>
        <taxon>Viridiplantae</taxon>
        <taxon>Streptophyta</taxon>
        <taxon>Embryophyta</taxon>
        <taxon>Tracheophyta</taxon>
        <taxon>Spermatophyta</taxon>
        <taxon>Magnoliopsida</taxon>
        <taxon>eudicotyledons</taxon>
        <taxon>Gunneridae</taxon>
        <taxon>Pentapetalae</taxon>
        <taxon>rosids</taxon>
        <taxon>malvids</taxon>
        <taxon>Malvales</taxon>
        <taxon>Malvaceae</taxon>
        <taxon>Grewioideae</taxon>
        <taxon>Apeibeae</taxon>
        <taxon>Corchorus</taxon>
    </lineage>
</organism>
<comment type="caution">
    <text evidence="2">The sequence shown here is derived from an EMBL/GenBank/DDBJ whole genome shotgun (WGS) entry which is preliminary data.</text>
</comment>
<evidence type="ECO:0000313" key="3">
    <source>
        <dbReference type="Proteomes" id="UP000188268"/>
    </source>
</evidence>
<dbReference type="STRING" id="210143.A0A1R3IBL6"/>
<gene>
    <name evidence="2" type="ORF">CCACVL1_13298</name>
</gene>
<dbReference type="AlphaFoldDB" id="A0A1R3IBL6"/>
<sequence length="84" mass="9177">MESWTQGKTFHAVFKYNDQSFDVVMVNKEGHDSYSVNEGAKVFDSGYDKIGLAFGPNHFIDSTPDVCAAGMKMAINAAAPPPQF</sequence>
<dbReference type="Pfam" id="PF02298">
    <property type="entry name" value="Cu_bind_like"/>
    <property type="match status" value="1"/>
</dbReference>
<dbReference type="Proteomes" id="UP000188268">
    <property type="component" value="Unassembled WGS sequence"/>
</dbReference>
<name>A0A1R3IBL6_COCAP</name>
<dbReference type="OrthoDB" id="1934652at2759"/>
<dbReference type="GO" id="GO:0009055">
    <property type="term" value="F:electron transfer activity"/>
    <property type="evidence" value="ECO:0007669"/>
    <property type="project" value="InterPro"/>
</dbReference>
<dbReference type="InterPro" id="IPR003245">
    <property type="entry name" value="Phytocyanin_dom"/>
</dbReference>
<protein>
    <submittedName>
        <fullName evidence="2">Plastocyanin-like protein</fullName>
    </submittedName>
</protein>
<dbReference type="InterPro" id="IPR008972">
    <property type="entry name" value="Cupredoxin"/>
</dbReference>
<feature type="domain" description="Phytocyanin" evidence="1">
    <location>
        <begin position="2"/>
        <end position="71"/>
    </location>
</feature>
<accession>A0A1R3IBL6</accession>
<reference evidence="2 3" key="1">
    <citation type="submission" date="2013-09" db="EMBL/GenBank/DDBJ databases">
        <title>Corchorus capsularis genome sequencing.</title>
        <authorList>
            <person name="Alam M."/>
            <person name="Haque M.S."/>
            <person name="Islam M.S."/>
            <person name="Emdad E.M."/>
            <person name="Islam M.M."/>
            <person name="Ahmed B."/>
            <person name="Halim A."/>
            <person name="Hossen Q.M.M."/>
            <person name="Hossain M.Z."/>
            <person name="Ahmed R."/>
            <person name="Khan M.M."/>
            <person name="Islam R."/>
            <person name="Rashid M.M."/>
            <person name="Khan S.A."/>
            <person name="Rahman M.S."/>
            <person name="Alam M."/>
        </authorList>
    </citation>
    <scope>NUCLEOTIDE SEQUENCE [LARGE SCALE GENOMIC DNA]</scope>
    <source>
        <strain evidence="3">cv. CVL-1</strain>
        <tissue evidence="2">Whole seedling</tissue>
    </source>
</reference>
<evidence type="ECO:0000313" key="2">
    <source>
        <dbReference type="EMBL" id="OMO79945.1"/>
    </source>
</evidence>
<dbReference type="Gene3D" id="2.60.40.420">
    <property type="entry name" value="Cupredoxins - blue copper proteins"/>
    <property type="match status" value="1"/>
</dbReference>
<dbReference type="Gramene" id="OMO79945">
    <property type="protein sequence ID" value="OMO79945"/>
    <property type="gene ID" value="CCACVL1_13298"/>
</dbReference>
<dbReference type="EMBL" id="AWWV01010340">
    <property type="protein sequence ID" value="OMO79945.1"/>
    <property type="molecule type" value="Genomic_DNA"/>
</dbReference>
<dbReference type="SUPFAM" id="SSF49503">
    <property type="entry name" value="Cupredoxins"/>
    <property type="match status" value="1"/>
</dbReference>
<keyword evidence="3" id="KW-1185">Reference proteome</keyword>
<dbReference type="OMA" id="IWLEMIM"/>
<evidence type="ECO:0000259" key="1">
    <source>
        <dbReference type="Pfam" id="PF02298"/>
    </source>
</evidence>
<proteinExistence type="predicted"/>